<reference evidence="3" key="3">
    <citation type="submission" date="2016-02" db="EMBL/GenBank/DDBJ databases">
        <title>Draft genome of pathogenic Streptomyces sp. in Japan.</title>
        <authorList>
            <person name="Tomihama T."/>
            <person name="Ikenaga M."/>
            <person name="Sakai M."/>
            <person name="Okubo T."/>
            <person name="Ikeda S."/>
        </authorList>
    </citation>
    <scope>NUCLEOTIDE SEQUENCE [LARGE SCALE GENOMIC DNA]</scope>
    <source>
        <strain evidence="3">S58</strain>
    </source>
</reference>
<gene>
    <name evidence="2" type="ORF">SsS58_02972</name>
</gene>
<feature type="region of interest" description="Disordered" evidence="1">
    <location>
        <begin position="1"/>
        <end position="28"/>
    </location>
</feature>
<reference evidence="3" key="1">
    <citation type="submission" date="2015-11" db="EMBL/GenBank/DDBJ databases">
        <authorList>
            <consortium name="Cross-ministerial Strategic Innovation Promotion Program (SIP) consortium"/>
            <person name="Tomihama T."/>
            <person name="Ikenaga M."/>
            <person name="Sakai M."/>
            <person name="Okubo T."/>
            <person name="Ikeda S."/>
        </authorList>
    </citation>
    <scope>NUCLEOTIDE SEQUENCE [LARGE SCALE GENOMIC DNA]</scope>
    <source>
        <strain evidence="3">S58</strain>
    </source>
</reference>
<dbReference type="AlphaFoldDB" id="A0A117EDS7"/>
<proteinExistence type="predicted"/>
<name>A0A117EDS7_STRSC</name>
<protein>
    <submittedName>
        <fullName evidence="2">Uncharacterized protein</fullName>
    </submittedName>
</protein>
<sequence length="65" mass="6772">MSAATFIPASASGRPGPPSGATGLDDHHNRHRLADALRAVKVFASAAFGVIVLGEYAEEAGIRRR</sequence>
<dbReference type="RefSeq" id="WP_037722794.1">
    <property type="nucleotide sequence ID" value="NZ_BCMM01000012.1"/>
</dbReference>
<dbReference type="OrthoDB" id="4315371at2"/>
<reference evidence="2 3" key="2">
    <citation type="journal article" date="2016" name="Genome Announc.">
        <title>Draft Genome Sequences of Streptomyces scabiei S58, Streptomyces turgidiscabies T45, and Streptomyces acidiscabies a10, the Pathogens of Potato Common Scab, Isolated in Japan.</title>
        <authorList>
            <person name="Tomihama T."/>
            <person name="Nishi Y."/>
            <person name="Sakai M."/>
            <person name="Ikenaga M."/>
            <person name="Okubo T."/>
            <person name="Ikeda S."/>
        </authorList>
    </citation>
    <scope>NUCLEOTIDE SEQUENCE [LARGE SCALE GENOMIC DNA]</scope>
    <source>
        <strain evidence="2 3">S58</strain>
    </source>
</reference>
<evidence type="ECO:0000313" key="2">
    <source>
        <dbReference type="EMBL" id="GAQ62602.1"/>
    </source>
</evidence>
<dbReference type="EMBL" id="BCMM01000012">
    <property type="protein sequence ID" value="GAQ62602.1"/>
    <property type="molecule type" value="Genomic_DNA"/>
</dbReference>
<dbReference type="Proteomes" id="UP000067448">
    <property type="component" value="Unassembled WGS sequence"/>
</dbReference>
<organism evidence="2 3">
    <name type="scientific">Streptomyces scabiei</name>
    <dbReference type="NCBI Taxonomy" id="1930"/>
    <lineage>
        <taxon>Bacteria</taxon>
        <taxon>Bacillati</taxon>
        <taxon>Actinomycetota</taxon>
        <taxon>Actinomycetes</taxon>
        <taxon>Kitasatosporales</taxon>
        <taxon>Streptomycetaceae</taxon>
        <taxon>Streptomyces</taxon>
    </lineage>
</organism>
<dbReference type="GeneID" id="24313905"/>
<accession>A0A117EDS7</accession>
<evidence type="ECO:0000256" key="1">
    <source>
        <dbReference type="SAM" id="MobiDB-lite"/>
    </source>
</evidence>
<evidence type="ECO:0000313" key="3">
    <source>
        <dbReference type="Proteomes" id="UP000067448"/>
    </source>
</evidence>
<comment type="caution">
    <text evidence="2">The sequence shown here is derived from an EMBL/GenBank/DDBJ whole genome shotgun (WGS) entry which is preliminary data.</text>
</comment>